<dbReference type="RefSeq" id="WP_125751070.1">
    <property type="nucleotide sequence ID" value="NZ_BJUL01000001.1"/>
</dbReference>
<evidence type="ECO:0000313" key="5">
    <source>
        <dbReference type="Proteomes" id="UP001318401"/>
    </source>
</evidence>
<dbReference type="EMBL" id="QDKN01000007">
    <property type="protein sequence ID" value="NPT31873.1"/>
    <property type="molecule type" value="Genomic_DNA"/>
</dbReference>
<reference evidence="3" key="2">
    <citation type="submission" date="2020-12" db="EMBL/GenBank/DDBJ databases">
        <title>Genome reconstruction of Halomonas venusta strain DSM 4743.</title>
        <authorList>
            <person name="Aguirre-Garrido J.F."/>
            <person name="Hernandez-Soto L.M."/>
            <person name="Martinez-Abarca F."/>
        </authorList>
    </citation>
    <scope>NUCLEOTIDE SEQUENCE</scope>
    <source>
        <strain evidence="3">4743</strain>
    </source>
</reference>
<dbReference type="PANTHER" id="PTHR34980">
    <property type="entry name" value="INNER MEMBRANE PROTEIN-RELATED-RELATED"/>
    <property type="match status" value="1"/>
</dbReference>
<evidence type="ECO:0000256" key="1">
    <source>
        <dbReference type="SAM" id="Phobius"/>
    </source>
</evidence>
<dbReference type="AlphaFoldDB" id="A0AAP9ZBU0"/>
<dbReference type="Pfam" id="PF05656">
    <property type="entry name" value="DUF805"/>
    <property type="match status" value="1"/>
</dbReference>
<feature type="transmembrane region" description="Helical" evidence="1">
    <location>
        <begin position="21"/>
        <end position="40"/>
    </location>
</feature>
<dbReference type="Proteomes" id="UP000663479">
    <property type="component" value="Chromosome"/>
</dbReference>
<dbReference type="GO" id="GO:0005886">
    <property type="term" value="C:plasma membrane"/>
    <property type="evidence" value="ECO:0007669"/>
    <property type="project" value="TreeGrafter"/>
</dbReference>
<accession>A0AAP9ZBU0</accession>
<dbReference type="Proteomes" id="UP001318401">
    <property type="component" value="Unassembled WGS sequence"/>
</dbReference>
<feature type="transmembrane region" description="Helical" evidence="1">
    <location>
        <begin position="77"/>
        <end position="99"/>
    </location>
</feature>
<evidence type="ECO:0000313" key="2">
    <source>
        <dbReference type="EMBL" id="NPT31873.1"/>
    </source>
</evidence>
<organism evidence="3 4">
    <name type="scientific">Vreelandella venusta</name>
    <dbReference type="NCBI Taxonomy" id="44935"/>
    <lineage>
        <taxon>Bacteria</taxon>
        <taxon>Pseudomonadati</taxon>
        <taxon>Pseudomonadota</taxon>
        <taxon>Gammaproteobacteria</taxon>
        <taxon>Oceanospirillales</taxon>
        <taxon>Halomonadaceae</taxon>
        <taxon>Vreelandella</taxon>
    </lineage>
</organism>
<dbReference type="KEGG" id="hvn:EI420_15950"/>
<name>A0AAP9ZBU0_9GAMM</name>
<reference evidence="2 5" key="1">
    <citation type="submission" date="2018-04" db="EMBL/GenBank/DDBJ databases">
        <authorList>
            <person name="Li G."/>
            <person name="Du W."/>
            <person name="Bai Y."/>
        </authorList>
    </citation>
    <scope>NUCLEOTIDE SEQUENCE [LARGE SCALE GENOMIC DNA]</scope>
    <source>
        <strain evidence="2 5">YYYZ-3</strain>
    </source>
</reference>
<dbReference type="InterPro" id="IPR008523">
    <property type="entry name" value="DUF805"/>
</dbReference>
<proteinExistence type="predicted"/>
<sequence length="117" mass="13571">MHWYFDAWQRYAQFSGRASRAAFWMFFLVNSLVSMAFALAETFYQSTWKIEAIYSLAIFLPLLSLTVRRLHDTQRSAWWLSVILIPVIGMVMLLILLTLPSEPPLTDMDSPQHGNTL</sequence>
<gene>
    <name evidence="2" type="ORF">DDR56_15025</name>
    <name evidence="3" type="ORF">JDS37_14765</name>
</gene>
<evidence type="ECO:0000313" key="4">
    <source>
        <dbReference type="Proteomes" id="UP000663479"/>
    </source>
</evidence>
<keyword evidence="1" id="KW-0812">Transmembrane</keyword>
<dbReference type="PANTHER" id="PTHR34980:SF2">
    <property type="entry name" value="INNER MEMBRANE PROTEIN YHAH-RELATED"/>
    <property type="match status" value="1"/>
</dbReference>
<dbReference type="EMBL" id="CP066539">
    <property type="protein sequence ID" value="QRL02549.1"/>
    <property type="molecule type" value="Genomic_DNA"/>
</dbReference>
<keyword evidence="1" id="KW-0472">Membrane</keyword>
<feature type="transmembrane region" description="Helical" evidence="1">
    <location>
        <begin position="52"/>
        <end position="70"/>
    </location>
</feature>
<keyword evidence="1" id="KW-1133">Transmembrane helix</keyword>
<evidence type="ECO:0000313" key="3">
    <source>
        <dbReference type="EMBL" id="QRL02549.1"/>
    </source>
</evidence>
<protein>
    <submittedName>
        <fullName evidence="3">DUF805 domain-containing protein</fullName>
    </submittedName>
</protein>
<keyword evidence="5" id="KW-1185">Reference proteome</keyword>